<protein>
    <submittedName>
        <fullName evidence="1">Three-Cys-motif partner protein TcmP</fullName>
    </submittedName>
</protein>
<dbReference type="InterPro" id="IPR031009">
    <property type="entry name" value="Tcm_partner"/>
</dbReference>
<evidence type="ECO:0000313" key="2">
    <source>
        <dbReference type="Proteomes" id="UP000467371"/>
    </source>
</evidence>
<dbReference type="Proteomes" id="UP000467371">
    <property type="component" value="Chromosome"/>
</dbReference>
<dbReference type="AlphaFoldDB" id="A0A6C0VHV1"/>
<dbReference type="RefSeq" id="WP_163645533.1">
    <property type="nucleotide sequence ID" value="NZ_CP042908.1"/>
</dbReference>
<gene>
    <name evidence="1" type="primary">tcmP</name>
    <name evidence="1" type="ORF">FQU78_08030</name>
</gene>
<reference evidence="1 2" key="1">
    <citation type="journal article" date="2020" name="Environ. Microbiol. Rep.">
        <title>Redox cycling of Fe(II) and Fe(III) in magnetite accelerates aceticlastic methanogenesis by Methanosarcina mazei.</title>
        <authorList>
            <person name="Wang H."/>
            <person name="Byrne J.M."/>
            <person name="Liu P."/>
            <person name="Liu J."/>
            <person name="Dong X."/>
            <person name="Lu Y."/>
        </authorList>
    </citation>
    <scope>NUCLEOTIDE SEQUENCE [LARGE SCALE GENOMIC DNA]</scope>
    <source>
        <strain evidence="2">zm-15</strain>
    </source>
</reference>
<accession>A0A6C0VHV1</accession>
<evidence type="ECO:0000313" key="1">
    <source>
        <dbReference type="EMBL" id="QIB91010.1"/>
    </source>
</evidence>
<dbReference type="EMBL" id="CP042908">
    <property type="protein sequence ID" value="QIB91010.1"/>
    <property type="molecule type" value="Genomic_DNA"/>
</dbReference>
<name>A0A6C0VHV1_METMZ</name>
<sequence>MAKPSTKVWDLEKHTEAKHAILKRYLQAWFPILSSFNDRILYIDGFAGPGEYSKGEPGSPIIALDTAIAAAGDNKLKPKAEILFLFIEENKSRCEHLESLLAGRTLPHNIKYSVECGKFNETLTSALDQIDKQKQSLAPTFAFIDPFGISDTPFAIIERIMKFKRCEVMITFMSGFINRFKEHPKDIDHIDALLGTKNWRHELLEDKEKKGEEEIVEFYQERLKSVAKYVRSFEMKNGLNQTIYRLIFGTNSILGLRKMKESMWKVDGQGTFTFSDRTDPFQTVLFELKPDYNDLKKLLINQFRGRTVTIEEINAFIVTETAYLDSKIKTEILKPMEYANPPEIRIEGKRRKGTFPDGTIITFI</sequence>
<organism evidence="1 2">
    <name type="scientific">Methanosarcina mazei</name>
    <name type="common">Methanosarcina frisia</name>
    <dbReference type="NCBI Taxonomy" id="2209"/>
    <lineage>
        <taxon>Archaea</taxon>
        <taxon>Methanobacteriati</taxon>
        <taxon>Methanobacteriota</taxon>
        <taxon>Stenosarchaea group</taxon>
        <taxon>Methanomicrobia</taxon>
        <taxon>Methanosarcinales</taxon>
        <taxon>Methanosarcinaceae</taxon>
        <taxon>Methanosarcina</taxon>
    </lineage>
</organism>
<proteinExistence type="predicted"/>
<dbReference type="GeneID" id="44087076"/>
<dbReference type="NCBIfam" id="TIGR04474">
    <property type="entry name" value="tcm_partner"/>
    <property type="match status" value="1"/>
</dbReference>